<feature type="transmembrane region" description="Helical" evidence="8">
    <location>
        <begin position="294"/>
        <end position="311"/>
    </location>
</feature>
<feature type="transmembrane region" description="Helical" evidence="8">
    <location>
        <begin position="203"/>
        <end position="222"/>
    </location>
</feature>
<evidence type="ECO:0000256" key="7">
    <source>
        <dbReference type="SAM" id="MobiDB-lite"/>
    </source>
</evidence>
<evidence type="ECO:0000259" key="9">
    <source>
        <dbReference type="PROSITE" id="PS50850"/>
    </source>
</evidence>
<dbReference type="AlphaFoldDB" id="U2TCJ0"/>
<keyword evidence="2" id="KW-0813">Transport</keyword>
<comment type="caution">
    <text evidence="10">The sequence shown here is derived from an EMBL/GenBank/DDBJ whole genome shotgun (WGS) entry which is preliminary data.</text>
</comment>
<feature type="transmembrane region" description="Helical" evidence="8">
    <location>
        <begin position="169"/>
        <end position="191"/>
    </location>
</feature>
<sequence length="482" mass="51765">MQEDTPMSTDRSASELRGSNDPDYAANLRRATLASSVGSALEYYDFALYGLASALVFGQLFFPALGPGAAVAAAFATYAVGFFARPFGGLFFGALGDKIGRKTVLIVTISLMGGASTLIGVLPTGEQIGIWAPILLVILRLLQGFGAGAEQAGATTLMAEYAPVRRRGYFASLPFVGIMVGTILASVVFFLLGLVDPQIVHDWLWRIPFLASVLLIIVAIFIRLRLRESPAFITLEAQEQVAKNPLGEAFTQSWRTIIRGIGLRMAENGGSALYQTLAVTFVTTVVGAEPWMGPLAIAIGAALGIFVIPFAGSLSDRFGRMRVYRIGAIIQLVLAIPAWWLMSMGSVWLIIPVLAITYGVGVNVMLGAQCATLPELFGNRRRYIGVAISREFSAVLAGGIAPLIGAVLLGAFGNSWWPLAIYVLVLTAITLWATFVTPETRARDLNLLTDAIDDSYVDVTSRPSPTVSRREHQRTLAATRTR</sequence>
<feature type="compositionally biased region" description="Polar residues" evidence="7">
    <location>
        <begin position="1"/>
        <end position="11"/>
    </location>
</feature>
<feature type="transmembrane region" description="Helical" evidence="8">
    <location>
        <begin position="348"/>
        <end position="371"/>
    </location>
</feature>
<evidence type="ECO:0000256" key="2">
    <source>
        <dbReference type="ARBA" id="ARBA00022448"/>
    </source>
</evidence>
<evidence type="ECO:0000313" key="11">
    <source>
        <dbReference type="Proteomes" id="UP000016605"/>
    </source>
</evidence>
<dbReference type="PATRIC" id="fig|1358026.3.peg.1060"/>
<reference evidence="10 11" key="1">
    <citation type="submission" date="2013-08" db="EMBL/GenBank/DDBJ databases">
        <authorList>
            <person name="Weinstock G."/>
            <person name="Sodergren E."/>
            <person name="Wylie T."/>
            <person name="Fulton L."/>
            <person name="Fulton R."/>
            <person name="Fronick C."/>
            <person name="O'Laughlin M."/>
            <person name="Godfrey J."/>
            <person name="Miner T."/>
            <person name="Herter B."/>
            <person name="Appelbaum E."/>
            <person name="Cordes M."/>
            <person name="Lek S."/>
            <person name="Wollam A."/>
            <person name="Pepin K.H."/>
            <person name="Palsikar V.B."/>
            <person name="Mitreva M."/>
            <person name="Wilson R.K."/>
        </authorList>
    </citation>
    <scope>NUCLEOTIDE SEQUENCE [LARGE SCALE GENOMIC DNA]</scope>
    <source>
        <strain evidence="10 11">ATCC 14665</strain>
    </source>
</reference>
<dbReference type="GO" id="GO:0005886">
    <property type="term" value="C:plasma membrane"/>
    <property type="evidence" value="ECO:0007669"/>
    <property type="project" value="UniProtKB-SubCell"/>
</dbReference>
<feature type="region of interest" description="Disordered" evidence="7">
    <location>
        <begin position="460"/>
        <end position="482"/>
    </location>
</feature>
<dbReference type="GO" id="GO:0022857">
    <property type="term" value="F:transmembrane transporter activity"/>
    <property type="evidence" value="ECO:0007669"/>
    <property type="project" value="InterPro"/>
</dbReference>
<dbReference type="InterPro" id="IPR005829">
    <property type="entry name" value="Sugar_transporter_CS"/>
</dbReference>
<feature type="transmembrane region" description="Helical" evidence="8">
    <location>
        <begin position="46"/>
        <end position="65"/>
    </location>
</feature>
<dbReference type="InterPro" id="IPR020846">
    <property type="entry name" value="MFS_dom"/>
</dbReference>
<keyword evidence="6 8" id="KW-0472">Membrane</keyword>
<feature type="region of interest" description="Disordered" evidence="7">
    <location>
        <begin position="1"/>
        <end position="21"/>
    </location>
</feature>
<evidence type="ECO:0000256" key="5">
    <source>
        <dbReference type="ARBA" id="ARBA00022989"/>
    </source>
</evidence>
<dbReference type="PROSITE" id="PS00217">
    <property type="entry name" value="SUGAR_TRANSPORT_2"/>
    <property type="match status" value="1"/>
</dbReference>
<protein>
    <submittedName>
        <fullName evidence="10">Transporter, major facilitator family protein</fullName>
    </submittedName>
</protein>
<gene>
    <name evidence="10" type="ORF">N136_01226</name>
</gene>
<dbReference type="EMBL" id="AWVQ01000133">
    <property type="protein sequence ID" value="ERK72412.1"/>
    <property type="molecule type" value="Genomic_DNA"/>
</dbReference>
<accession>U2TCJ0</accession>
<evidence type="ECO:0000256" key="4">
    <source>
        <dbReference type="ARBA" id="ARBA00022692"/>
    </source>
</evidence>
<dbReference type="InterPro" id="IPR036259">
    <property type="entry name" value="MFS_trans_sf"/>
</dbReference>
<comment type="subcellular location">
    <subcellularLocation>
        <location evidence="1">Cell membrane</location>
        <topology evidence="1">Multi-pass membrane protein</topology>
    </subcellularLocation>
</comment>
<dbReference type="CDD" id="cd17369">
    <property type="entry name" value="MFS_ShiA_like"/>
    <property type="match status" value="1"/>
</dbReference>
<dbReference type="HOGENOM" id="CLU_001265_39_5_11"/>
<keyword evidence="3" id="KW-1003">Cell membrane</keyword>
<proteinExistence type="predicted"/>
<dbReference type="PANTHER" id="PTHR43045:SF4">
    <property type="entry name" value="TRANSPORTER YDFJ-RELATED"/>
    <property type="match status" value="1"/>
</dbReference>
<dbReference type="PANTHER" id="PTHR43045">
    <property type="entry name" value="SHIKIMATE TRANSPORTER"/>
    <property type="match status" value="1"/>
</dbReference>
<keyword evidence="5 8" id="KW-1133">Transmembrane helix</keyword>
<dbReference type="SUPFAM" id="SSF103473">
    <property type="entry name" value="MFS general substrate transporter"/>
    <property type="match status" value="1"/>
</dbReference>
<evidence type="ECO:0000256" key="1">
    <source>
        <dbReference type="ARBA" id="ARBA00004651"/>
    </source>
</evidence>
<feature type="transmembrane region" description="Helical" evidence="8">
    <location>
        <begin position="323"/>
        <end position="342"/>
    </location>
</feature>
<evidence type="ECO:0000313" key="10">
    <source>
        <dbReference type="EMBL" id="ERK72412.1"/>
    </source>
</evidence>
<dbReference type="Proteomes" id="UP000016605">
    <property type="component" value="Unassembled WGS sequence"/>
</dbReference>
<feature type="transmembrane region" description="Helical" evidence="8">
    <location>
        <begin position="104"/>
        <end position="122"/>
    </location>
</feature>
<dbReference type="Pfam" id="PF00083">
    <property type="entry name" value="Sugar_tr"/>
    <property type="match status" value="1"/>
</dbReference>
<feature type="transmembrane region" description="Helical" evidence="8">
    <location>
        <begin position="272"/>
        <end position="288"/>
    </location>
</feature>
<dbReference type="PROSITE" id="PS50850">
    <property type="entry name" value="MFS"/>
    <property type="match status" value="1"/>
</dbReference>
<feature type="transmembrane region" description="Helical" evidence="8">
    <location>
        <begin position="71"/>
        <end position="92"/>
    </location>
</feature>
<feature type="transmembrane region" description="Helical" evidence="8">
    <location>
        <begin position="128"/>
        <end position="148"/>
    </location>
</feature>
<feature type="transmembrane region" description="Helical" evidence="8">
    <location>
        <begin position="419"/>
        <end position="437"/>
    </location>
</feature>
<feature type="transmembrane region" description="Helical" evidence="8">
    <location>
        <begin position="392"/>
        <end position="413"/>
    </location>
</feature>
<name>U2TCJ0_LEIAQ</name>
<feature type="domain" description="Major facilitator superfamily (MFS) profile" evidence="9">
    <location>
        <begin position="31"/>
        <end position="441"/>
    </location>
</feature>
<organism evidence="10 11">
    <name type="scientific">Leifsonia aquatica ATCC 14665</name>
    <dbReference type="NCBI Taxonomy" id="1358026"/>
    <lineage>
        <taxon>Bacteria</taxon>
        <taxon>Bacillati</taxon>
        <taxon>Actinomycetota</taxon>
        <taxon>Actinomycetes</taxon>
        <taxon>Micrococcales</taxon>
        <taxon>Microbacteriaceae</taxon>
        <taxon>Leifsonia</taxon>
    </lineage>
</organism>
<evidence type="ECO:0000256" key="6">
    <source>
        <dbReference type="ARBA" id="ARBA00023136"/>
    </source>
</evidence>
<evidence type="ECO:0000256" key="8">
    <source>
        <dbReference type="SAM" id="Phobius"/>
    </source>
</evidence>
<dbReference type="InterPro" id="IPR005828">
    <property type="entry name" value="MFS_sugar_transport-like"/>
</dbReference>
<evidence type="ECO:0000256" key="3">
    <source>
        <dbReference type="ARBA" id="ARBA00022475"/>
    </source>
</evidence>
<dbReference type="Gene3D" id="1.20.1250.20">
    <property type="entry name" value="MFS general substrate transporter like domains"/>
    <property type="match status" value="2"/>
</dbReference>
<keyword evidence="4 8" id="KW-0812">Transmembrane</keyword>